<accession>A0ABU5Z9R7</accession>
<sequence>MRKVILFFVIIICVTACAIKKQNVFTNSDCSKYSYILDSLTYIEFPDEYDYYVEGNLLPKKENSIFKNIEKSDKGIIPCLIEKLKDTTQTNMRYADSYNYTHSDVALFLLGYKEVANCPTYTLFGEEFKKGKSFHFDQEIMTVFFLQDKATSYNNRLRLYNRIKKWYLKNYKMKK</sequence>
<name>A0ABU5Z9R7_9FLAO</name>
<dbReference type="RefSeq" id="WP_323983856.1">
    <property type="nucleotide sequence ID" value="NZ_JAYKBW010000011.1"/>
</dbReference>
<dbReference type="Proteomes" id="UP001311730">
    <property type="component" value="Unassembled WGS sequence"/>
</dbReference>
<reference evidence="2 3" key="1">
    <citation type="submission" date="2023-12" db="EMBL/GenBank/DDBJ databases">
        <title>Genomic sequences of Capnocytophaga and Parvimonas strains.</title>
        <authorList>
            <person name="Watt R.M."/>
            <person name="Wang M."/>
            <person name="Yang T."/>
            <person name="Tong W.M."/>
        </authorList>
    </citation>
    <scope>NUCLEOTIDE SEQUENCE [LARGE SCALE GENOMIC DNA]</scope>
    <source>
        <strain evidence="2 3">CCUG 13096</strain>
    </source>
</reference>
<organism evidence="2 3">
    <name type="scientific">Capnocytophaga gingivalis</name>
    <dbReference type="NCBI Taxonomy" id="1017"/>
    <lineage>
        <taxon>Bacteria</taxon>
        <taxon>Pseudomonadati</taxon>
        <taxon>Bacteroidota</taxon>
        <taxon>Flavobacteriia</taxon>
        <taxon>Flavobacteriales</taxon>
        <taxon>Flavobacteriaceae</taxon>
        <taxon>Capnocytophaga</taxon>
    </lineage>
</organism>
<protein>
    <recommendedName>
        <fullName evidence="4">Lipoprotein</fullName>
    </recommendedName>
</protein>
<keyword evidence="3" id="KW-1185">Reference proteome</keyword>
<evidence type="ECO:0000256" key="1">
    <source>
        <dbReference type="SAM" id="SignalP"/>
    </source>
</evidence>
<evidence type="ECO:0000313" key="3">
    <source>
        <dbReference type="Proteomes" id="UP001311730"/>
    </source>
</evidence>
<feature type="chain" id="PRO_5046984327" description="Lipoprotein" evidence="1">
    <location>
        <begin position="19"/>
        <end position="175"/>
    </location>
</feature>
<keyword evidence="1" id="KW-0732">Signal</keyword>
<gene>
    <name evidence="2" type="ORF">VJJ08_10400</name>
</gene>
<feature type="signal peptide" evidence="1">
    <location>
        <begin position="1"/>
        <end position="18"/>
    </location>
</feature>
<evidence type="ECO:0008006" key="4">
    <source>
        <dbReference type="Google" id="ProtNLM"/>
    </source>
</evidence>
<evidence type="ECO:0000313" key="2">
    <source>
        <dbReference type="EMBL" id="MEB3075705.1"/>
    </source>
</evidence>
<dbReference type="EMBL" id="JAYKBW010000011">
    <property type="protein sequence ID" value="MEB3075705.1"/>
    <property type="molecule type" value="Genomic_DNA"/>
</dbReference>
<proteinExistence type="predicted"/>
<comment type="caution">
    <text evidence="2">The sequence shown here is derived from an EMBL/GenBank/DDBJ whole genome shotgun (WGS) entry which is preliminary data.</text>
</comment>